<evidence type="ECO:0000256" key="1">
    <source>
        <dbReference type="ARBA" id="ARBA00022723"/>
    </source>
</evidence>
<dbReference type="RefSeq" id="WP_089359559.1">
    <property type="nucleotide sequence ID" value="NZ_FZOG01000002.1"/>
</dbReference>
<dbReference type="GO" id="GO:0046872">
    <property type="term" value="F:metal ion binding"/>
    <property type="evidence" value="ECO:0007669"/>
    <property type="project" value="UniProtKB-KW"/>
</dbReference>
<dbReference type="EMBL" id="FZOG01000002">
    <property type="protein sequence ID" value="SNS23268.1"/>
    <property type="molecule type" value="Genomic_DNA"/>
</dbReference>
<gene>
    <name evidence="3" type="ORF">SAMN05216255_1883</name>
</gene>
<dbReference type="PANTHER" id="PTHR35848">
    <property type="entry name" value="OXALATE-BINDING PROTEIN"/>
    <property type="match status" value="1"/>
</dbReference>
<dbReference type="InterPro" id="IPR014710">
    <property type="entry name" value="RmlC-like_jellyroll"/>
</dbReference>
<dbReference type="InterPro" id="IPR011051">
    <property type="entry name" value="RmlC_Cupin_sf"/>
</dbReference>
<name>A0A239CU16_9PSED</name>
<sequence length="108" mass="11564">MANLGNEIKFGDVTIKILSNSDDLTVSELEIPAGAIATPHQHPHEEVNYVVSGSLDFMSEGETVTLHAGQSITIDPNQLHNITNSSNTTGVVLSVWTPSRKDLIAKLA</sequence>
<protein>
    <submittedName>
        <fullName evidence="3">Cupin domain-containing protein</fullName>
    </submittedName>
</protein>
<keyword evidence="4" id="KW-1185">Reference proteome</keyword>
<dbReference type="Proteomes" id="UP000242915">
    <property type="component" value="Unassembled WGS sequence"/>
</dbReference>
<dbReference type="AlphaFoldDB" id="A0A239CU16"/>
<dbReference type="Gene3D" id="2.60.120.10">
    <property type="entry name" value="Jelly Rolls"/>
    <property type="match status" value="1"/>
</dbReference>
<proteinExistence type="predicted"/>
<dbReference type="InterPro" id="IPR051610">
    <property type="entry name" value="GPI/OXD"/>
</dbReference>
<dbReference type="SUPFAM" id="SSF51182">
    <property type="entry name" value="RmlC-like cupins"/>
    <property type="match status" value="1"/>
</dbReference>
<feature type="domain" description="Cupin type-2" evidence="2">
    <location>
        <begin position="29"/>
        <end position="96"/>
    </location>
</feature>
<evidence type="ECO:0000313" key="4">
    <source>
        <dbReference type="Proteomes" id="UP000242915"/>
    </source>
</evidence>
<organism evidence="3 4">
    <name type="scientific">Pseudomonas segetis</name>
    <dbReference type="NCBI Taxonomy" id="298908"/>
    <lineage>
        <taxon>Bacteria</taxon>
        <taxon>Pseudomonadati</taxon>
        <taxon>Pseudomonadota</taxon>
        <taxon>Gammaproteobacteria</taxon>
        <taxon>Pseudomonadales</taxon>
        <taxon>Pseudomonadaceae</taxon>
        <taxon>Pseudomonas</taxon>
    </lineage>
</organism>
<reference evidence="4" key="1">
    <citation type="submission" date="2017-06" db="EMBL/GenBank/DDBJ databases">
        <authorList>
            <person name="Varghese N."/>
            <person name="Submissions S."/>
        </authorList>
    </citation>
    <scope>NUCLEOTIDE SEQUENCE [LARGE SCALE GENOMIC DNA]</scope>
    <source>
        <strain evidence="4">CIP 108523</strain>
    </source>
</reference>
<dbReference type="Pfam" id="PF07883">
    <property type="entry name" value="Cupin_2"/>
    <property type="match status" value="1"/>
</dbReference>
<evidence type="ECO:0000259" key="2">
    <source>
        <dbReference type="Pfam" id="PF07883"/>
    </source>
</evidence>
<dbReference type="InterPro" id="IPR013096">
    <property type="entry name" value="Cupin_2"/>
</dbReference>
<evidence type="ECO:0000313" key="3">
    <source>
        <dbReference type="EMBL" id="SNS23268.1"/>
    </source>
</evidence>
<keyword evidence="1" id="KW-0479">Metal-binding</keyword>
<accession>A0A239CU16</accession>